<gene>
    <name evidence="1" type="ORF">HNR15_003487</name>
</gene>
<dbReference type="Proteomes" id="UP000571817">
    <property type="component" value="Unassembled WGS sequence"/>
</dbReference>
<name>A0A853DKK6_9MICO</name>
<sequence>MIEWDEGDLARRTPDPTPEVLAVVTNPFCWRVWVFLLGAGPAHARDVMGPAGLSEASVLKHLQNLRKAGFAMSSVGEKQDRWRWWQVVPGGLRLTDVLHTGDQQRALQQWLEAFVINQQTILREWLRRRDRDPEEWTQAALSFEIVARLTAGELDAMSEEIYQVMMKWLARAKEHPADMEGVRSVYAAANAVLLTGEK</sequence>
<accession>A0A853DKK6</accession>
<dbReference type="RefSeq" id="WP_179483863.1">
    <property type="nucleotide sequence ID" value="NZ_JACCFW010000002.1"/>
</dbReference>
<evidence type="ECO:0008006" key="3">
    <source>
        <dbReference type="Google" id="ProtNLM"/>
    </source>
</evidence>
<reference evidence="1 2" key="1">
    <citation type="submission" date="2020-07" db="EMBL/GenBank/DDBJ databases">
        <title>Sequencing the genomes of 1000 actinobacteria strains.</title>
        <authorList>
            <person name="Klenk H.-P."/>
        </authorList>
    </citation>
    <scope>NUCLEOTIDE SEQUENCE [LARGE SCALE GENOMIC DNA]</scope>
    <source>
        <strain evidence="1 2">DSM 29531</strain>
    </source>
</reference>
<dbReference type="EMBL" id="JACCFW010000002">
    <property type="protein sequence ID" value="NYJ76469.1"/>
    <property type="molecule type" value="Genomic_DNA"/>
</dbReference>
<dbReference type="InterPro" id="IPR036390">
    <property type="entry name" value="WH_DNA-bd_sf"/>
</dbReference>
<dbReference type="Gene3D" id="1.10.10.10">
    <property type="entry name" value="Winged helix-like DNA-binding domain superfamily/Winged helix DNA-binding domain"/>
    <property type="match status" value="1"/>
</dbReference>
<dbReference type="InterPro" id="IPR036388">
    <property type="entry name" value="WH-like_DNA-bd_sf"/>
</dbReference>
<organism evidence="1 2">
    <name type="scientific">Allobranchiibius huperziae</name>
    <dbReference type="NCBI Taxonomy" id="1874116"/>
    <lineage>
        <taxon>Bacteria</taxon>
        <taxon>Bacillati</taxon>
        <taxon>Actinomycetota</taxon>
        <taxon>Actinomycetes</taxon>
        <taxon>Micrococcales</taxon>
        <taxon>Dermacoccaceae</taxon>
        <taxon>Allobranchiibius</taxon>
    </lineage>
</organism>
<evidence type="ECO:0000313" key="2">
    <source>
        <dbReference type="Proteomes" id="UP000571817"/>
    </source>
</evidence>
<protein>
    <recommendedName>
        <fullName evidence="3">Transcriptional regulator</fullName>
    </recommendedName>
</protein>
<dbReference type="AlphaFoldDB" id="A0A853DKK6"/>
<comment type="caution">
    <text evidence="1">The sequence shown here is derived from an EMBL/GenBank/DDBJ whole genome shotgun (WGS) entry which is preliminary data.</text>
</comment>
<dbReference type="SUPFAM" id="SSF46785">
    <property type="entry name" value="Winged helix' DNA-binding domain"/>
    <property type="match status" value="1"/>
</dbReference>
<keyword evidence="2" id="KW-1185">Reference proteome</keyword>
<evidence type="ECO:0000313" key="1">
    <source>
        <dbReference type="EMBL" id="NYJ76469.1"/>
    </source>
</evidence>
<proteinExistence type="predicted"/>